<name>A0A2N6PIP3_9MICO</name>
<sequence length="146" mass="15664">MTDEAMSSAQKDDGGTGPKADSMSAVERKVGAAVESVMGHGAGSERKEFAPGTPLDEWSRLIEDLPDDGLFGPLEGSLVALDCVRPAPTKMYPAGKEHMLLRFFTDSADVVADFHQTMPPVQDDDEAAFSYEDGIGIQQGWAGRHH</sequence>
<evidence type="ECO:0000313" key="2">
    <source>
        <dbReference type="EMBL" id="PMB98555.1"/>
    </source>
</evidence>
<organism evidence="2 3">
    <name type="scientific">Brevibacterium luteolum</name>
    <dbReference type="NCBI Taxonomy" id="199591"/>
    <lineage>
        <taxon>Bacteria</taxon>
        <taxon>Bacillati</taxon>
        <taxon>Actinomycetota</taxon>
        <taxon>Actinomycetes</taxon>
        <taxon>Micrococcales</taxon>
        <taxon>Brevibacteriaceae</taxon>
        <taxon>Brevibacterium</taxon>
    </lineage>
</organism>
<accession>A0A2N6PIP3</accession>
<dbReference type="AlphaFoldDB" id="A0A2N6PIP3"/>
<feature type="region of interest" description="Disordered" evidence="1">
    <location>
        <begin position="1"/>
        <end position="30"/>
    </location>
</feature>
<evidence type="ECO:0000256" key="1">
    <source>
        <dbReference type="SAM" id="MobiDB-lite"/>
    </source>
</evidence>
<evidence type="ECO:0000313" key="3">
    <source>
        <dbReference type="Proteomes" id="UP000235703"/>
    </source>
</evidence>
<gene>
    <name evidence="2" type="ORF">CJ198_04275</name>
</gene>
<comment type="caution">
    <text evidence="2">The sequence shown here is derived from an EMBL/GenBank/DDBJ whole genome shotgun (WGS) entry which is preliminary data.</text>
</comment>
<keyword evidence="3" id="KW-1185">Reference proteome</keyword>
<protein>
    <submittedName>
        <fullName evidence="2">Uncharacterized protein</fullName>
    </submittedName>
</protein>
<proteinExistence type="predicted"/>
<dbReference type="Proteomes" id="UP000235703">
    <property type="component" value="Unassembled WGS sequence"/>
</dbReference>
<reference evidence="2 3" key="1">
    <citation type="submission" date="2017-09" db="EMBL/GenBank/DDBJ databases">
        <title>Bacterial strain isolated from the female urinary microbiota.</title>
        <authorList>
            <person name="Thomas-White K."/>
            <person name="Kumar N."/>
            <person name="Forster S."/>
            <person name="Putonti C."/>
            <person name="Lawley T."/>
            <person name="Wolfe A.J."/>
        </authorList>
    </citation>
    <scope>NUCLEOTIDE SEQUENCE [LARGE SCALE GENOMIC DNA]</scope>
    <source>
        <strain evidence="2 3">UMB0680</strain>
    </source>
</reference>
<dbReference type="EMBL" id="PNFZ01000002">
    <property type="protein sequence ID" value="PMB98555.1"/>
    <property type="molecule type" value="Genomic_DNA"/>
</dbReference>